<feature type="non-terminal residue" evidence="1">
    <location>
        <position position="39"/>
    </location>
</feature>
<dbReference type="EMBL" id="BARS01025975">
    <property type="protein sequence ID" value="GAG10391.1"/>
    <property type="molecule type" value="Genomic_DNA"/>
</dbReference>
<gene>
    <name evidence="1" type="ORF">S01H1_40988</name>
</gene>
<organism evidence="1">
    <name type="scientific">marine sediment metagenome</name>
    <dbReference type="NCBI Taxonomy" id="412755"/>
    <lineage>
        <taxon>unclassified sequences</taxon>
        <taxon>metagenomes</taxon>
        <taxon>ecological metagenomes</taxon>
    </lineage>
</organism>
<comment type="caution">
    <text evidence="1">The sequence shown here is derived from an EMBL/GenBank/DDBJ whole genome shotgun (WGS) entry which is preliminary data.</text>
</comment>
<sequence>MKPTTIKTEWASLSLAEDGNAIVCAKCNGTPRCVRFDSL</sequence>
<accession>X0WCJ4</accession>
<proteinExistence type="predicted"/>
<name>X0WCJ4_9ZZZZ</name>
<reference evidence="1" key="1">
    <citation type="journal article" date="2014" name="Front. Microbiol.">
        <title>High frequency of phylogenetically diverse reductive dehalogenase-homologous genes in deep subseafloor sedimentary metagenomes.</title>
        <authorList>
            <person name="Kawai M."/>
            <person name="Futagami T."/>
            <person name="Toyoda A."/>
            <person name="Takaki Y."/>
            <person name="Nishi S."/>
            <person name="Hori S."/>
            <person name="Arai W."/>
            <person name="Tsubouchi T."/>
            <person name="Morono Y."/>
            <person name="Uchiyama I."/>
            <person name="Ito T."/>
            <person name="Fujiyama A."/>
            <person name="Inagaki F."/>
            <person name="Takami H."/>
        </authorList>
    </citation>
    <scope>NUCLEOTIDE SEQUENCE</scope>
    <source>
        <strain evidence="1">Expedition CK06-06</strain>
    </source>
</reference>
<dbReference type="AlphaFoldDB" id="X0WCJ4"/>
<evidence type="ECO:0000313" key="1">
    <source>
        <dbReference type="EMBL" id="GAG10391.1"/>
    </source>
</evidence>
<protein>
    <submittedName>
        <fullName evidence="1">Uncharacterized protein</fullName>
    </submittedName>
</protein>